<evidence type="ECO:0000256" key="2">
    <source>
        <dbReference type="ARBA" id="ARBA00023002"/>
    </source>
</evidence>
<dbReference type="Pfam" id="PF01073">
    <property type="entry name" value="3Beta_HSD"/>
    <property type="match status" value="1"/>
</dbReference>
<dbReference type="EMBL" id="KV417482">
    <property type="protein sequence ID" value="KZP33579.1"/>
    <property type="molecule type" value="Genomic_DNA"/>
</dbReference>
<keyword evidence="4" id="KW-0732">Signal</keyword>
<keyword evidence="2" id="KW-0560">Oxidoreductase</keyword>
<dbReference type="AlphaFoldDB" id="A0A166WB84"/>
<accession>A0A166WB84</accession>
<evidence type="ECO:0000256" key="1">
    <source>
        <dbReference type="ARBA" id="ARBA00009219"/>
    </source>
</evidence>
<dbReference type="PANTHER" id="PTHR43245">
    <property type="entry name" value="BIFUNCTIONAL POLYMYXIN RESISTANCE PROTEIN ARNA"/>
    <property type="match status" value="1"/>
</dbReference>
<dbReference type="InterPro" id="IPR002225">
    <property type="entry name" value="3Beta_OHSteriod_DH/Estase"/>
</dbReference>
<evidence type="ECO:0000313" key="7">
    <source>
        <dbReference type="Proteomes" id="UP000076532"/>
    </source>
</evidence>
<proteinExistence type="inferred from homology"/>
<dbReference type="GO" id="GO:0016616">
    <property type="term" value="F:oxidoreductase activity, acting on the CH-OH group of donors, NAD or NADP as acceptor"/>
    <property type="evidence" value="ECO:0007669"/>
    <property type="project" value="InterPro"/>
</dbReference>
<evidence type="ECO:0000256" key="3">
    <source>
        <dbReference type="SAM" id="MobiDB-lite"/>
    </source>
</evidence>
<dbReference type="PANTHER" id="PTHR43245:SF51">
    <property type="entry name" value="SHORT CHAIN DEHYDROGENASE_REDUCTASE FAMILY 42E, MEMBER 2"/>
    <property type="match status" value="1"/>
</dbReference>
<dbReference type="SUPFAM" id="SSF51735">
    <property type="entry name" value="NAD(P)-binding Rossmann-fold domains"/>
    <property type="match status" value="1"/>
</dbReference>
<name>A0A166WB84_9AGAM</name>
<dbReference type="STRING" id="436010.A0A166WB84"/>
<dbReference type="Gene3D" id="3.40.50.720">
    <property type="entry name" value="NAD(P)-binding Rossmann-like Domain"/>
    <property type="match status" value="1"/>
</dbReference>
<protein>
    <submittedName>
        <fullName evidence="6">NAD(P)-binding protein</fullName>
    </submittedName>
</protein>
<organism evidence="6 7">
    <name type="scientific">Athelia psychrophila</name>
    <dbReference type="NCBI Taxonomy" id="1759441"/>
    <lineage>
        <taxon>Eukaryota</taxon>
        <taxon>Fungi</taxon>
        <taxon>Dikarya</taxon>
        <taxon>Basidiomycota</taxon>
        <taxon>Agaricomycotina</taxon>
        <taxon>Agaricomycetes</taxon>
        <taxon>Agaricomycetidae</taxon>
        <taxon>Atheliales</taxon>
        <taxon>Atheliaceae</taxon>
        <taxon>Athelia</taxon>
    </lineage>
</organism>
<evidence type="ECO:0000313" key="6">
    <source>
        <dbReference type="EMBL" id="KZP33579.1"/>
    </source>
</evidence>
<dbReference type="OrthoDB" id="10058185at2759"/>
<dbReference type="GO" id="GO:0006694">
    <property type="term" value="P:steroid biosynthetic process"/>
    <property type="evidence" value="ECO:0007669"/>
    <property type="project" value="InterPro"/>
</dbReference>
<keyword evidence="7" id="KW-1185">Reference proteome</keyword>
<gene>
    <name evidence="6" type="ORF">FIBSPDRAFT_810918</name>
</gene>
<dbReference type="InterPro" id="IPR050177">
    <property type="entry name" value="Lipid_A_modif_metabolic_enz"/>
</dbReference>
<feature type="region of interest" description="Disordered" evidence="3">
    <location>
        <begin position="212"/>
        <end position="232"/>
    </location>
</feature>
<dbReference type="InterPro" id="IPR036291">
    <property type="entry name" value="NAD(P)-bd_dom_sf"/>
</dbReference>
<feature type="signal peptide" evidence="4">
    <location>
        <begin position="1"/>
        <end position="18"/>
    </location>
</feature>
<comment type="similarity">
    <text evidence="1">Belongs to the 3-beta-HSD family.</text>
</comment>
<dbReference type="Proteomes" id="UP000076532">
    <property type="component" value="Unassembled WGS sequence"/>
</dbReference>
<feature type="domain" description="3-beta hydroxysteroid dehydrogenase/isomerase" evidence="5">
    <location>
        <begin position="67"/>
        <end position="328"/>
    </location>
</feature>
<feature type="chain" id="PRO_5007881729" evidence="4">
    <location>
        <begin position="19"/>
        <end position="455"/>
    </location>
</feature>
<evidence type="ECO:0000256" key="4">
    <source>
        <dbReference type="SAM" id="SignalP"/>
    </source>
</evidence>
<sequence length="455" mass="50815">MQMIVLALSLLLSATCYLVLLSNRLTSNHREARPQSPLSDEELSNVSYEDIDMLKSIPAQPTHQNYVLIGGSGYLGTYIAKLLLLRGETSIRVLDLHPPVPDVASNPAVTFNQTDITTMHSVREGLTTPFPGKSGRATVIFHTAALIRFWERASYTWDTSHKVNVLGTSNVLSVAKKLPNAILIFTSSADTAIPGPKFLKLGFDQKTAPKDKITVSDEDAPLSPDAGPESSYTRSKIAAERLVIGSNGWNGLKTGIIRPGHTIMGPNDRLLTSALTMPRVPVFDSIWSHTNVCVWDAAAAHICYADAMQRIPEETAGQTFLVTGKGPAWRIRDTRNALKFYSTRPLVFDQIPPLFIYILAHLVEIFLYLRYYTLAPFYLLRSRELNLAPRWMGQLVLLQPATFEYWLDVVIDDSRARKIFGYQPQWETAQVIRYTVDEMQSGRARKGHGLELKVD</sequence>
<reference evidence="6 7" key="1">
    <citation type="journal article" date="2016" name="Mol. Biol. Evol.">
        <title>Comparative Genomics of Early-Diverging Mushroom-Forming Fungi Provides Insights into the Origins of Lignocellulose Decay Capabilities.</title>
        <authorList>
            <person name="Nagy L.G."/>
            <person name="Riley R."/>
            <person name="Tritt A."/>
            <person name="Adam C."/>
            <person name="Daum C."/>
            <person name="Floudas D."/>
            <person name="Sun H."/>
            <person name="Yadav J.S."/>
            <person name="Pangilinan J."/>
            <person name="Larsson K.H."/>
            <person name="Matsuura K."/>
            <person name="Barry K."/>
            <person name="Labutti K."/>
            <person name="Kuo R."/>
            <person name="Ohm R.A."/>
            <person name="Bhattacharya S.S."/>
            <person name="Shirouzu T."/>
            <person name="Yoshinaga Y."/>
            <person name="Martin F.M."/>
            <person name="Grigoriev I.V."/>
            <person name="Hibbett D.S."/>
        </authorList>
    </citation>
    <scope>NUCLEOTIDE SEQUENCE [LARGE SCALE GENOMIC DNA]</scope>
    <source>
        <strain evidence="6 7">CBS 109695</strain>
    </source>
</reference>
<evidence type="ECO:0000259" key="5">
    <source>
        <dbReference type="Pfam" id="PF01073"/>
    </source>
</evidence>